<keyword evidence="1" id="KW-0472">Membrane</keyword>
<evidence type="ECO:0000313" key="4">
    <source>
        <dbReference type="Proteomes" id="UP001476950"/>
    </source>
</evidence>
<feature type="transmembrane region" description="Helical" evidence="1">
    <location>
        <begin position="12"/>
        <end position="30"/>
    </location>
</feature>
<feature type="domain" description="DUF3592" evidence="2">
    <location>
        <begin position="43"/>
        <end position="111"/>
    </location>
</feature>
<evidence type="ECO:0000259" key="2">
    <source>
        <dbReference type="Pfam" id="PF12158"/>
    </source>
</evidence>
<comment type="caution">
    <text evidence="3">The sequence shown here is derived from an EMBL/GenBank/DDBJ whole genome shotgun (WGS) entry which is preliminary data.</text>
</comment>
<dbReference type="EMBL" id="JAMPLM010000010">
    <property type="protein sequence ID" value="MEP1059459.1"/>
    <property type="molecule type" value="Genomic_DNA"/>
</dbReference>
<evidence type="ECO:0000256" key="1">
    <source>
        <dbReference type="SAM" id="Phobius"/>
    </source>
</evidence>
<proteinExistence type="predicted"/>
<evidence type="ECO:0000313" key="3">
    <source>
        <dbReference type="EMBL" id="MEP1059459.1"/>
    </source>
</evidence>
<sequence length="235" mass="26343">MKSVDPMKLVKYTFLATGIGMLAGTVFLYINTSAFLKNAIKAEGTVIELIPSYSDGSTTYRPAVRFINQQGKEIEFASSSSSNPPSYSEGQTVEILYRPEEPQKAEINSFFSLWGAPTILGGLGSAFFTVGAVLLAVPKLKGREEKYLKQQGTPIKTEFQSVDINTMLSVNDRHPFQVITQWQNPSTSEIHVFESGNIWYDPSEFITNQQITVYIEKENPKKYWVDLSFLPKMAE</sequence>
<gene>
    <name evidence="3" type="ORF">NDI38_13505</name>
</gene>
<accession>A0ABV0KMD6</accession>
<name>A0ABV0KMD6_9CYAN</name>
<dbReference type="RefSeq" id="WP_190448816.1">
    <property type="nucleotide sequence ID" value="NZ_JAMPLM010000010.1"/>
</dbReference>
<keyword evidence="1" id="KW-1133">Transmembrane helix</keyword>
<reference evidence="3 4" key="1">
    <citation type="submission" date="2022-04" db="EMBL/GenBank/DDBJ databases">
        <title>Positive selection, recombination, and allopatry shape intraspecific diversity of widespread and dominant cyanobacteria.</title>
        <authorList>
            <person name="Wei J."/>
            <person name="Shu W."/>
            <person name="Hu C."/>
        </authorList>
    </citation>
    <scope>NUCLEOTIDE SEQUENCE [LARGE SCALE GENOMIC DNA]</scope>
    <source>
        <strain evidence="3 4">AS-A4</strain>
    </source>
</reference>
<organism evidence="3 4">
    <name type="scientific">Stenomitos frigidus AS-A4</name>
    <dbReference type="NCBI Taxonomy" id="2933935"/>
    <lineage>
        <taxon>Bacteria</taxon>
        <taxon>Bacillati</taxon>
        <taxon>Cyanobacteriota</taxon>
        <taxon>Cyanophyceae</taxon>
        <taxon>Leptolyngbyales</taxon>
        <taxon>Leptolyngbyaceae</taxon>
        <taxon>Stenomitos</taxon>
    </lineage>
</organism>
<keyword evidence="1" id="KW-0812">Transmembrane</keyword>
<keyword evidence="4" id="KW-1185">Reference proteome</keyword>
<dbReference type="Proteomes" id="UP001476950">
    <property type="component" value="Unassembled WGS sequence"/>
</dbReference>
<dbReference type="InterPro" id="IPR021994">
    <property type="entry name" value="DUF3592"/>
</dbReference>
<protein>
    <submittedName>
        <fullName evidence="3">DUF3592 domain-containing protein</fullName>
    </submittedName>
</protein>
<feature type="transmembrane region" description="Helical" evidence="1">
    <location>
        <begin position="114"/>
        <end position="137"/>
    </location>
</feature>
<dbReference type="Pfam" id="PF12158">
    <property type="entry name" value="DUF3592"/>
    <property type="match status" value="1"/>
</dbReference>